<name>A0ABT3DK34_9BACI</name>
<keyword evidence="7" id="KW-1185">Reference proteome</keyword>
<keyword evidence="2 5" id="KW-0689">Ribosomal protein</keyword>
<accession>A0ABT3DK34</accession>
<keyword evidence="3 5" id="KW-0687">Ribonucleoprotein</keyword>
<evidence type="ECO:0000313" key="7">
    <source>
        <dbReference type="Proteomes" id="UP001526147"/>
    </source>
</evidence>
<dbReference type="GO" id="GO:0005840">
    <property type="term" value="C:ribosome"/>
    <property type="evidence" value="ECO:0007669"/>
    <property type="project" value="UniProtKB-KW"/>
</dbReference>
<protein>
    <recommendedName>
        <fullName evidence="4 5">Large ribosomal subunit protein bL33</fullName>
    </recommendedName>
</protein>
<gene>
    <name evidence="5 6" type="primary">rpmG</name>
    <name evidence="6" type="ORF">OIH86_17090</name>
</gene>
<reference evidence="6 7" key="1">
    <citation type="submission" date="2022-10" db="EMBL/GenBank/DDBJ databases">
        <title>Draft genome assembly of moderately radiation resistant bacterium Metabacillus halosaccharovorans.</title>
        <authorList>
            <person name="Pal S."/>
            <person name="Gopinathan A."/>
        </authorList>
    </citation>
    <scope>NUCLEOTIDE SEQUENCE [LARGE SCALE GENOMIC DNA]</scope>
    <source>
        <strain evidence="6 7">VITHBRA001</strain>
    </source>
</reference>
<proteinExistence type="inferred from homology"/>
<dbReference type="InterPro" id="IPR011332">
    <property type="entry name" value="Ribosomal_zn-bd"/>
</dbReference>
<dbReference type="PANTHER" id="PTHR43168">
    <property type="entry name" value="50S RIBOSOMAL PROTEIN L33, CHLOROPLASTIC"/>
    <property type="match status" value="1"/>
</dbReference>
<dbReference type="EMBL" id="JAOYEY010000045">
    <property type="protein sequence ID" value="MCV9887357.1"/>
    <property type="molecule type" value="Genomic_DNA"/>
</dbReference>
<evidence type="ECO:0000256" key="4">
    <source>
        <dbReference type="ARBA" id="ARBA00035176"/>
    </source>
</evidence>
<dbReference type="InterPro" id="IPR038584">
    <property type="entry name" value="Ribosomal_bL33_sf"/>
</dbReference>
<dbReference type="NCBIfam" id="TIGR01023">
    <property type="entry name" value="rpmG_bact"/>
    <property type="match status" value="1"/>
</dbReference>
<dbReference type="NCBIfam" id="NF001860">
    <property type="entry name" value="PRK00595.1"/>
    <property type="match status" value="1"/>
</dbReference>
<dbReference type="RefSeq" id="WP_264143740.1">
    <property type="nucleotide sequence ID" value="NZ_JAOYEY010000045.1"/>
</dbReference>
<sequence>MRKKIIMACTSCGSRNYTTMKNTTSSNDRLDVKKFCNVCNSHTNHRETK</sequence>
<dbReference type="Proteomes" id="UP001526147">
    <property type="component" value="Unassembled WGS sequence"/>
</dbReference>
<evidence type="ECO:0000313" key="6">
    <source>
        <dbReference type="EMBL" id="MCV9887357.1"/>
    </source>
</evidence>
<dbReference type="Pfam" id="PF00471">
    <property type="entry name" value="Ribosomal_L33"/>
    <property type="match status" value="1"/>
</dbReference>
<comment type="caution">
    <text evidence="6">The sequence shown here is derived from an EMBL/GenBank/DDBJ whole genome shotgun (WGS) entry which is preliminary data.</text>
</comment>
<dbReference type="HAMAP" id="MF_00294">
    <property type="entry name" value="Ribosomal_bL33"/>
    <property type="match status" value="1"/>
</dbReference>
<dbReference type="PANTHER" id="PTHR43168:SF5">
    <property type="entry name" value="LARGE RIBOSOMAL SUBUNIT PROTEIN BL33B"/>
    <property type="match status" value="1"/>
</dbReference>
<evidence type="ECO:0000256" key="2">
    <source>
        <dbReference type="ARBA" id="ARBA00022980"/>
    </source>
</evidence>
<organism evidence="6 7">
    <name type="scientific">Metabacillus halosaccharovorans</name>
    <dbReference type="NCBI Taxonomy" id="930124"/>
    <lineage>
        <taxon>Bacteria</taxon>
        <taxon>Bacillati</taxon>
        <taxon>Bacillota</taxon>
        <taxon>Bacilli</taxon>
        <taxon>Bacillales</taxon>
        <taxon>Bacillaceae</taxon>
        <taxon>Metabacillus</taxon>
    </lineage>
</organism>
<dbReference type="InterPro" id="IPR001705">
    <property type="entry name" value="Ribosomal_bL33"/>
</dbReference>
<dbReference type="NCBIfam" id="NF001764">
    <property type="entry name" value="PRK00504.1"/>
    <property type="match status" value="1"/>
</dbReference>
<evidence type="ECO:0000256" key="5">
    <source>
        <dbReference type="HAMAP-Rule" id="MF_00294"/>
    </source>
</evidence>
<dbReference type="Gene3D" id="2.20.28.120">
    <property type="entry name" value="Ribosomal protein L33"/>
    <property type="match status" value="1"/>
</dbReference>
<evidence type="ECO:0000256" key="1">
    <source>
        <dbReference type="ARBA" id="ARBA00007596"/>
    </source>
</evidence>
<comment type="similarity">
    <text evidence="1 5">Belongs to the bacterial ribosomal protein bL33 family.</text>
</comment>
<dbReference type="SUPFAM" id="SSF57829">
    <property type="entry name" value="Zn-binding ribosomal proteins"/>
    <property type="match status" value="1"/>
</dbReference>
<evidence type="ECO:0000256" key="3">
    <source>
        <dbReference type="ARBA" id="ARBA00023274"/>
    </source>
</evidence>